<name>V8NDC4_OPHHA</name>
<feature type="non-terminal residue" evidence="2">
    <location>
        <position position="1"/>
    </location>
</feature>
<dbReference type="EMBL" id="AZIM01004983">
    <property type="protein sequence ID" value="ETE60080.1"/>
    <property type="molecule type" value="Genomic_DNA"/>
</dbReference>
<sequence length="315" mass="35391">MAQVVCRAICAGKQAPAKLTCTTYAHASQLIFSLLRPFSPSNERKTGLPEILEVLKRACFQPPEAPEAFLEPLGGQKQTTPNSRGPLEAETSTSGFPQVSGRVKMASNRPKISWEVRTRTVQVRGWSRSVACSCAGGRIARMRAFGIPQQKGSPEASKTARGWGVRRKKERGREGRKKEGGRERERERKKKRKKGRREGGREGGKEKEKENGREGRKKKERKKKKRKEGRKGRESEYESMEGEKKEGMEGPKTLALDATSEDALKQHHNPGLEGTLESHDHQATPAELVVKKFESHPWPRPLSKPCPQNHRSKKF</sequence>
<feature type="region of interest" description="Disordered" evidence="1">
    <location>
        <begin position="145"/>
        <end position="281"/>
    </location>
</feature>
<comment type="caution">
    <text evidence="2">The sequence shown here is derived from an EMBL/GenBank/DDBJ whole genome shotgun (WGS) entry which is preliminary data.</text>
</comment>
<feature type="region of interest" description="Disordered" evidence="1">
    <location>
        <begin position="69"/>
        <end position="108"/>
    </location>
</feature>
<feature type="compositionally biased region" description="Basic and acidic residues" evidence="1">
    <location>
        <begin position="197"/>
        <end position="214"/>
    </location>
</feature>
<feature type="compositionally biased region" description="Basic and acidic residues" evidence="1">
    <location>
        <begin position="231"/>
        <end position="249"/>
    </location>
</feature>
<feature type="compositionally biased region" description="Basic residues" evidence="1">
    <location>
        <begin position="187"/>
        <end position="196"/>
    </location>
</feature>
<dbReference type="Proteomes" id="UP000018936">
    <property type="component" value="Unassembled WGS sequence"/>
</dbReference>
<feature type="compositionally biased region" description="Basic and acidic residues" evidence="1">
    <location>
        <begin position="171"/>
        <end position="186"/>
    </location>
</feature>
<dbReference type="AlphaFoldDB" id="V8NDC4"/>
<accession>V8NDC4</accession>
<proteinExistence type="predicted"/>
<keyword evidence="3" id="KW-1185">Reference proteome</keyword>
<evidence type="ECO:0000313" key="2">
    <source>
        <dbReference type="EMBL" id="ETE60080.1"/>
    </source>
</evidence>
<evidence type="ECO:0000313" key="3">
    <source>
        <dbReference type="Proteomes" id="UP000018936"/>
    </source>
</evidence>
<evidence type="ECO:0000256" key="1">
    <source>
        <dbReference type="SAM" id="MobiDB-lite"/>
    </source>
</evidence>
<feature type="region of interest" description="Disordered" evidence="1">
    <location>
        <begin position="294"/>
        <end position="315"/>
    </location>
</feature>
<reference evidence="2 3" key="1">
    <citation type="journal article" date="2013" name="Proc. Natl. Acad. Sci. U.S.A.">
        <title>The king cobra genome reveals dynamic gene evolution and adaptation in the snake venom system.</title>
        <authorList>
            <person name="Vonk F.J."/>
            <person name="Casewell N.R."/>
            <person name="Henkel C.V."/>
            <person name="Heimberg A.M."/>
            <person name="Jansen H.J."/>
            <person name="McCleary R.J."/>
            <person name="Kerkkamp H.M."/>
            <person name="Vos R.A."/>
            <person name="Guerreiro I."/>
            <person name="Calvete J.J."/>
            <person name="Wuster W."/>
            <person name="Woods A.E."/>
            <person name="Logan J.M."/>
            <person name="Harrison R.A."/>
            <person name="Castoe T.A."/>
            <person name="de Koning A.P."/>
            <person name="Pollock D.D."/>
            <person name="Yandell M."/>
            <person name="Calderon D."/>
            <person name="Renjifo C."/>
            <person name="Currier R.B."/>
            <person name="Salgado D."/>
            <person name="Pla D."/>
            <person name="Sanz L."/>
            <person name="Hyder A.S."/>
            <person name="Ribeiro J.M."/>
            <person name="Arntzen J.W."/>
            <person name="van den Thillart G.E."/>
            <person name="Boetzer M."/>
            <person name="Pirovano W."/>
            <person name="Dirks R.P."/>
            <person name="Spaink H.P."/>
            <person name="Duboule D."/>
            <person name="McGlinn E."/>
            <person name="Kini R.M."/>
            <person name="Richardson M.K."/>
        </authorList>
    </citation>
    <scope>NUCLEOTIDE SEQUENCE</scope>
    <source>
        <tissue evidence="2">Blood</tissue>
    </source>
</reference>
<gene>
    <name evidence="2" type="primary">Srst</name>
    <name evidence="2" type="ORF">L345_14183</name>
</gene>
<feature type="compositionally biased region" description="Basic residues" evidence="1">
    <location>
        <begin position="215"/>
        <end position="230"/>
    </location>
</feature>
<protein>
    <submittedName>
        <fullName evidence="2">Octapeptide-repeat protein T2</fullName>
    </submittedName>
</protein>
<organism evidence="2 3">
    <name type="scientific">Ophiophagus hannah</name>
    <name type="common">King cobra</name>
    <name type="synonym">Naja hannah</name>
    <dbReference type="NCBI Taxonomy" id="8665"/>
    <lineage>
        <taxon>Eukaryota</taxon>
        <taxon>Metazoa</taxon>
        <taxon>Chordata</taxon>
        <taxon>Craniata</taxon>
        <taxon>Vertebrata</taxon>
        <taxon>Euteleostomi</taxon>
        <taxon>Lepidosauria</taxon>
        <taxon>Squamata</taxon>
        <taxon>Bifurcata</taxon>
        <taxon>Unidentata</taxon>
        <taxon>Episquamata</taxon>
        <taxon>Toxicofera</taxon>
        <taxon>Serpentes</taxon>
        <taxon>Colubroidea</taxon>
        <taxon>Elapidae</taxon>
        <taxon>Elapinae</taxon>
        <taxon>Ophiophagus</taxon>
    </lineage>
</organism>